<dbReference type="RefSeq" id="WP_072841734.1">
    <property type="nucleotide sequence ID" value="NZ_FQVF01000024.1"/>
</dbReference>
<keyword evidence="2" id="KW-0488">Methylation</keyword>
<comment type="similarity">
    <text evidence="1 3">Belongs to the N-Me-Phe pilin family.</text>
</comment>
<dbReference type="Gene3D" id="3.30.700.10">
    <property type="entry name" value="Glycoprotein, Type 4 Pilin"/>
    <property type="match status" value="1"/>
</dbReference>
<gene>
    <name evidence="5" type="ORF">SAMN02745753_04150</name>
</gene>
<proteinExistence type="inferred from homology"/>
<evidence type="ECO:0000313" key="5">
    <source>
        <dbReference type="EMBL" id="SHG57194.1"/>
    </source>
</evidence>
<keyword evidence="4" id="KW-1133">Transmembrane helix</keyword>
<feature type="transmembrane region" description="Helical" evidence="4">
    <location>
        <begin position="12"/>
        <end position="31"/>
    </location>
</feature>
<dbReference type="GO" id="GO:0007155">
    <property type="term" value="P:cell adhesion"/>
    <property type="evidence" value="ECO:0007669"/>
    <property type="project" value="InterPro"/>
</dbReference>
<dbReference type="PROSITE" id="PS00409">
    <property type="entry name" value="PROKAR_NTER_METHYL"/>
    <property type="match status" value="1"/>
</dbReference>
<accession>A0A1M5KWK1</accession>
<dbReference type="InterPro" id="IPR001082">
    <property type="entry name" value="Pilin"/>
</dbReference>
<dbReference type="Proteomes" id="UP000184517">
    <property type="component" value="Unassembled WGS sequence"/>
</dbReference>
<evidence type="ECO:0000256" key="2">
    <source>
        <dbReference type="ARBA" id="ARBA00022481"/>
    </source>
</evidence>
<dbReference type="Pfam" id="PF00114">
    <property type="entry name" value="Pilin"/>
    <property type="match status" value="1"/>
</dbReference>
<keyword evidence="4" id="KW-0812">Transmembrane</keyword>
<dbReference type="SUPFAM" id="SSF54523">
    <property type="entry name" value="Pili subunits"/>
    <property type="match status" value="1"/>
</dbReference>
<name>A0A1M5KWK1_9GAMM</name>
<dbReference type="STRING" id="1122206.SAMN02745753_04150"/>
<dbReference type="OrthoDB" id="5918848at2"/>
<keyword evidence="3" id="KW-0281">Fimbrium</keyword>
<protein>
    <submittedName>
        <fullName evidence="5">Type IV pilus assembly protein PilA</fullName>
    </submittedName>
</protein>
<keyword evidence="6" id="KW-1185">Reference proteome</keyword>
<dbReference type="GO" id="GO:0009289">
    <property type="term" value="C:pilus"/>
    <property type="evidence" value="ECO:0007669"/>
    <property type="project" value="InterPro"/>
</dbReference>
<dbReference type="InterPro" id="IPR012902">
    <property type="entry name" value="N_methyl_site"/>
</dbReference>
<dbReference type="NCBIfam" id="TIGR02532">
    <property type="entry name" value="IV_pilin_GFxxxE"/>
    <property type="match status" value="1"/>
</dbReference>
<dbReference type="Pfam" id="PF07963">
    <property type="entry name" value="N_methyl"/>
    <property type="match status" value="1"/>
</dbReference>
<sequence>MLLSRLSTRGFTLLELMVVIAIISIIASLSAPTFTRQIAKAKLIEVQNLATQHQSLVEEFILLHGSFPSEAEFNLIKQSLAEGSITKSISVDSQNKGMGNIVLTLNDSTGITENQYLRYSRDADRNWKCLSDLESNILPLQCDSSAGADE</sequence>
<reference evidence="6" key="1">
    <citation type="submission" date="2016-11" db="EMBL/GenBank/DDBJ databases">
        <authorList>
            <person name="Varghese N."/>
            <person name="Submissions S."/>
        </authorList>
    </citation>
    <scope>NUCLEOTIDE SEQUENCE [LARGE SCALE GENOMIC DNA]</scope>
    <source>
        <strain evidence="6">DSM 16579</strain>
    </source>
</reference>
<organism evidence="5 6">
    <name type="scientific">Marinomonas polaris DSM 16579</name>
    <dbReference type="NCBI Taxonomy" id="1122206"/>
    <lineage>
        <taxon>Bacteria</taxon>
        <taxon>Pseudomonadati</taxon>
        <taxon>Pseudomonadota</taxon>
        <taxon>Gammaproteobacteria</taxon>
        <taxon>Oceanospirillales</taxon>
        <taxon>Oceanospirillaceae</taxon>
        <taxon>Marinomonas</taxon>
    </lineage>
</organism>
<evidence type="ECO:0000313" key="6">
    <source>
        <dbReference type="Proteomes" id="UP000184517"/>
    </source>
</evidence>
<keyword evidence="4" id="KW-0472">Membrane</keyword>
<dbReference type="AlphaFoldDB" id="A0A1M5KWK1"/>
<evidence type="ECO:0000256" key="4">
    <source>
        <dbReference type="SAM" id="Phobius"/>
    </source>
</evidence>
<evidence type="ECO:0000256" key="1">
    <source>
        <dbReference type="ARBA" id="ARBA00005233"/>
    </source>
</evidence>
<dbReference type="InterPro" id="IPR045584">
    <property type="entry name" value="Pilin-like"/>
</dbReference>
<dbReference type="EMBL" id="FQVF01000024">
    <property type="protein sequence ID" value="SHG57194.1"/>
    <property type="molecule type" value="Genomic_DNA"/>
</dbReference>
<evidence type="ECO:0000256" key="3">
    <source>
        <dbReference type="RuleBase" id="RU000389"/>
    </source>
</evidence>